<dbReference type="InterPro" id="IPR036396">
    <property type="entry name" value="Cyt_P450_sf"/>
</dbReference>
<dbReference type="PANTHER" id="PTHR47947:SF26">
    <property type="entry name" value="CYTOCHROME P450"/>
    <property type="match status" value="1"/>
</dbReference>
<dbReference type="InterPro" id="IPR002401">
    <property type="entry name" value="Cyt_P450_E_grp-I"/>
</dbReference>
<comment type="subcellular location">
    <subcellularLocation>
        <location evidence="2">Membrane</location>
    </subcellularLocation>
</comment>
<keyword evidence="3 11" id="KW-0349">Heme</keyword>
<sequence>MESASLIVLLSDVLSRIFLLCHYLGVAKSLFSRSARVWSNPNQFQPETFLTTCKDFDVRGQNFELIPFSSGRRVCPGISFALQVMQLTLANLLHAFEITTPSDEPVDLGETSGLTNMKATPLEVILIPRLSVDY</sequence>
<evidence type="ECO:0000256" key="8">
    <source>
        <dbReference type="ARBA" id="ARBA00023004"/>
    </source>
</evidence>
<evidence type="ECO:0000256" key="9">
    <source>
        <dbReference type="ARBA" id="ARBA00023033"/>
    </source>
</evidence>
<dbReference type="SUPFAM" id="SSF48264">
    <property type="entry name" value="Cytochrome P450"/>
    <property type="match status" value="1"/>
</dbReference>
<comment type="cofactor">
    <cofactor evidence="1">
        <name>heme</name>
        <dbReference type="ChEBI" id="CHEBI:30413"/>
    </cofactor>
</comment>
<name>A0ABM4A8N4_ZIZJJ</name>
<dbReference type="RefSeq" id="XP_060673078.1">
    <property type="nucleotide sequence ID" value="XM_060817095.1"/>
</dbReference>
<evidence type="ECO:0000256" key="5">
    <source>
        <dbReference type="ARBA" id="ARBA00022723"/>
    </source>
</evidence>
<evidence type="ECO:0000313" key="12">
    <source>
        <dbReference type="Proteomes" id="UP001652623"/>
    </source>
</evidence>
<dbReference type="PROSITE" id="PS00086">
    <property type="entry name" value="CYTOCHROME_P450"/>
    <property type="match status" value="1"/>
</dbReference>
<evidence type="ECO:0000256" key="3">
    <source>
        <dbReference type="ARBA" id="ARBA00022617"/>
    </source>
</evidence>
<dbReference type="Gene3D" id="1.10.630.10">
    <property type="entry name" value="Cytochrome P450"/>
    <property type="match status" value="1"/>
</dbReference>
<keyword evidence="8 11" id="KW-0408">Iron</keyword>
<keyword evidence="5 11" id="KW-0479">Metal-binding</keyword>
<dbReference type="InterPro" id="IPR001128">
    <property type="entry name" value="Cyt_P450"/>
</dbReference>
<reference evidence="13" key="1">
    <citation type="submission" date="2025-08" db="UniProtKB">
        <authorList>
            <consortium name="RefSeq"/>
        </authorList>
    </citation>
    <scope>IDENTIFICATION</scope>
    <source>
        <tissue evidence="13">Seedling</tissue>
    </source>
</reference>
<evidence type="ECO:0000256" key="11">
    <source>
        <dbReference type="RuleBase" id="RU000461"/>
    </source>
</evidence>
<dbReference type="InterPro" id="IPR050651">
    <property type="entry name" value="Plant_Cytochrome_P450_Monoox"/>
</dbReference>
<dbReference type="Pfam" id="PF00067">
    <property type="entry name" value="p450"/>
    <property type="match status" value="1"/>
</dbReference>
<comment type="similarity">
    <text evidence="11">Belongs to the cytochrome P450 family.</text>
</comment>
<keyword evidence="9 11" id="KW-0503">Monooxygenase</keyword>
<keyword evidence="4" id="KW-0812">Transmembrane</keyword>
<dbReference type="GeneID" id="132803717"/>
<evidence type="ECO:0000256" key="10">
    <source>
        <dbReference type="ARBA" id="ARBA00023136"/>
    </source>
</evidence>
<evidence type="ECO:0000313" key="13">
    <source>
        <dbReference type="RefSeq" id="XP_060673078.1"/>
    </source>
</evidence>
<keyword evidence="10" id="KW-0472">Membrane</keyword>
<keyword evidence="12" id="KW-1185">Reference proteome</keyword>
<organism evidence="12 13">
    <name type="scientific">Ziziphus jujuba</name>
    <name type="common">Chinese jujube</name>
    <name type="synonym">Ziziphus sativa</name>
    <dbReference type="NCBI Taxonomy" id="326968"/>
    <lineage>
        <taxon>Eukaryota</taxon>
        <taxon>Viridiplantae</taxon>
        <taxon>Streptophyta</taxon>
        <taxon>Embryophyta</taxon>
        <taxon>Tracheophyta</taxon>
        <taxon>Spermatophyta</taxon>
        <taxon>Magnoliopsida</taxon>
        <taxon>eudicotyledons</taxon>
        <taxon>Gunneridae</taxon>
        <taxon>Pentapetalae</taxon>
        <taxon>rosids</taxon>
        <taxon>fabids</taxon>
        <taxon>Rosales</taxon>
        <taxon>Rhamnaceae</taxon>
        <taxon>Paliureae</taxon>
        <taxon>Ziziphus</taxon>
    </lineage>
</organism>
<protein>
    <submittedName>
        <fullName evidence="13">Flavonoid-6-hydroxylase-like</fullName>
    </submittedName>
</protein>
<evidence type="ECO:0000256" key="7">
    <source>
        <dbReference type="ARBA" id="ARBA00023002"/>
    </source>
</evidence>
<dbReference type="InterPro" id="IPR017972">
    <property type="entry name" value="Cyt_P450_CS"/>
</dbReference>
<evidence type="ECO:0000256" key="6">
    <source>
        <dbReference type="ARBA" id="ARBA00022989"/>
    </source>
</evidence>
<evidence type="ECO:0000256" key="2">
    <source>
        <dbReference type="ARBA" id="ARBA00004370"/>
    </source>
</evidence>
<dbReference type="Proteomes" id="UP001652623">
    <property type="component" value="Chromosome 5"/>
</dbReference>
<dbReference type="PANTHER" id="PTHR47947">
    <property type="entry name" value="CYTOCHROME P450 82C3-RELATED"/>
    <property type="match status" value="1"/>
</dbReference>
<accession>A0ABM4A8N4</accession>
<keyword evidence="6" id="KW-1133">Transmembrane helix</keyword>
<evidence type="ECO:0000256" key="4">
    <source>
        <dbReference type="ARBA" id="ARBA00022692"/>
    </source>
</evidence>
<gene>
    <name evidence="13" type="primary">LOC132803717</name>
</gene>
<keyword evidence="7 11" id="KW-0560">Oxidoreductase</keyword>
<proteinExistence type="inferred from homology"/>
<dbReference type="PRINTS" id="PR00463">
    <property type="entry name" value="EP450I"/>
</dbReference>
<evidence type="ECO:0000256" key="1">
    <source>
        <dbReference type="ARBA" id="ARBA00001971"/>
    </source>
</evidence>